<feature type="transmembrane region" description="Helical" evidence="7">
    <location>
        <begin position="31"/>
        <end position="52"/>
    </location>
</feature>
<dbReference type="SUPFAM" id="SSF161098">
    <property type="entry name" value="MetI-like"/>
    <property type="match status" value="1"/>
</dbReference>
<evidence type="ECO:0000256" key="7">
    <source>
        <dbReference type="RuleBase" id="RU363032"/>
    </source>
</evidence>
<feature type="transmembrane region" description="Helical" evidence="7">
    <location>
        <begin position="255"/>
        <end position="275"/>
    </location>
</feature>
<feature type="region of interest" description="Disordered" evidence="8">
    <location>
        <begin position="1"/>
        <end position="22"/>
    </location>
</feature>
<dbReference type="InterPro" id="IPR050366">
    <property type="entry name" value="BP-dependent_transpt_permease"/>
</dbReference>
<dbReference type="InterPro" id="IPR000515">
    <property type="entry name" value="MetI-like"/>
</dbReference>
<comment type="similarity">
    <text evidence="7">Belongs to the binding-protein-dependent transport system permease family.</text>
</comment>
<dbReference type="Pfam" id="PF00528">
    <property type="entry name" value="BPD_transp_1"/>
    <property type="match status" value="1"/>
</dbReference>
<keyword evidence="3" id="KW-1003">Cell membrane</keyword>
<gene>
    <name evidence="10" type="ORF">J2S57_006118</name>
</gene>
<evidence type="ECO:0000313" key="10">
    <source>
        <dbReference type="EMBL" id="MDP9830369.1"/>
    </source>
</evidence>
<dbReference type="PANTHER" id="PTHR43386:SF25">
    <property type="entry name" value="PEPTIDE ABC TRANSPORTER PERMEASE PROTEIN"/>
    <property type="match status" value="1"/>
</dbReference>
<sequence>MSLTTDATTTSIIDTTGTTPKSAAPRVLRDPVVLVCLGWIVGLVGWSLTGAFPHSPTVADPAVLLHPPGGGYPFGVDQDGYDVLSRTVHAAKFDVLMALAGALVAAVAGTWLGILMSGEGRLPALATRGLDVFQAVPLLVVAVAVIGLVGTSRTILVVIIAAINTPLFIRLVQSEARLVRQRGYVTVARIHGVSEGTIRRRHILPNVTGVLFPQFSLSIGYAIASVGALSFLGLSEPGSASWGSMIKAGIPLLPLNQWWMVVFPSLALFSVVLAFSELSHRLQGHVEQIPGGAR</sequence>
<dbReference type="PANTHER" id="PTHR43386">
    <property type="entry name" value="OLIGOPEPTIDE TRANSPORT SYSTEM PERMEASE PROTEIN APPC"/>
    <property type="match status" value="1"/>
</dbReference>
<dbReference type="RefSeq" id="WP_307249441.1">
    <property type="nucleotide sequence ID" value="NZ_JAUSQZ010000001.1"/>
</dbReference>
<evidence type="ECO:0000256" key="4">
    <source>
        <dbReference type="ARBA" id="ARBA00022692"/>
    </source>
</evidence>
<dbReference type="Proteomes" id="UP001235712">
    <property type="component" value="Unassembled WGS sequence"/>
</dbReference>
<keyword evidence="2 7" id="KW-0813">Transport</keyword>
<name>A0ABT9PD98_9ACTN</name>
<feature type="transmembrane region" description="Helical" evidence="7">
    <location>
        <begin position="95"/>
        <end position="117"/>
    </location>
</feature>
<dbReference type="CDD" id="cd06261">
    <property type="entry name" value="TM_PBP2"/>
    <property type="match status" value="1"/>
</dbReference>
<organism evidence="10 11">
    <name type="scientific">Kineosporia succinea</name>
    <dbReference type="NCBI Taxonomy" id="84632"/>
    <lineage>
        <taxon>Bacteria</taxon>
        <taxon>Bacillati</taxon>
        <taxon>Actinomycetota</taxon>
        <taxon>Actinomycetes</taxon>
        <taxon>Kineosporiales</taxon>
        <taxon>Kineosporiaceae</taxon>
        <taxon>Kineosporia</taxon>
    </lineage>
</organism>
<evidence type="ECO:0000256" key="6">
    <source>
        <dbReference type="ARBA" id="ARBA00023136"/>
    </source>
</evidence>
<dbReference type="PROSITE" id="PS50928">
    <property type="entry name" value="ABC_TM1"/>
    <property type="match status" value="1"/>
</dbReference>
<feature type="transmembrane region" description="Helical" evidence="7">
    <location>
        <begin position="129"/>
        <end position="149"/>
    </location>
</feature>
<comment type="caution">
    <text evidence="10">The sequence shown here is derived from an EMBL/GenBank/DDBJ whole genome shotgun (WGS) entry which is preliminary data.</text>
</comment>
<evidence type="ECO:0000256" key="8">
    <source>
        <dbReference type="SAM" id="MobiDB-lite"/>
    </source>
</evidence>
<evidence type="ECO:0000256" key="3">
    <source>
        <dbReference type="ARBA" id="ARBA00022475"/>
    </source>
</evidence>
<keyword evidence="4 7" id="KW-0812">Transmembrane</keyword>
<dbReference type="InterPro" id="IPR035906">
    <property type="entry name" value="MetI-like_sf"/>
</dbReference>
<protein>
    <submittedName>
        <fullName evidence="10">Peptide/nickel transport system permease protein</fullName>
    </submittedName>
</protein>
<keyword evidence="6 7" id="KW-0472">Membrane</keyword>
<feature type="domain" description="ABC transmembrane type-1" evidence="9">
    <location>
        <begin position="91"/>
        <end position="279"/>
    </location>
</feature>
<dbReference type="EMBL" id="JAUSQZ010000001">
    <property type="protein sequence ID" value="MDP9830369.1"/>
    <property type="molecule type" value="Genomic_DNA"/>
</dbReference>
<accession>A0ABT9PD98</accession>
<evidence type="ECO:0000256" key="1">
    <source>
        <dbReference type="ARBA" id="ARBA00004651"/>
    </source>
</evidence>
<evidence type="ECO:0000256" key="5">
    <source>
        <dbReference type="ARBA" id="ARBA00022989"/>
    </source>
</evidence>
<proteinExistence type="inferred from homology"/>
<evidence type="ECO:0000259" key="9">
    <source>
        <dbReference type="PROSITE" id="PS50928"/>
    </source>
</evidence>
<keyword evidence="5 7" id="KW-1133">Transmembrane helix</keyword>
<comment type="subcellular location">
    <subcellularLocation>
        <location evidence="1 7">Cell membrane</location>
        <topology evidence="1 7">Multi-pass membrane protein</topology>
    </subcellularLocation>
</comment>
<keyword evidence="11" id="KW-1185">Reference proteome</keyword>
<evidence type="ECO:0000313" key="11">
    <source>
        <dbReference type="Proteomes" id="UP001235712"/>
    </source>
</evidence>
<reference evidence="10 11" key="1">
    <citation type="submission" date="2023-07" db="EMBL/GenBank/DDBJ databases">
        <title>Sequencing the genomes of 1000 actinobacteria strains.</title>
        <authorList>
            <person name="Klenk H.-P."/>
        </authorList>
    </citation>
    <scope>NUCLEOTIDE SEQUENCE [LARGE SCALE GENOMIC DNA]</scope>
    <source>
        <strain evidence="10 11">DSM 44388</strain>
    </source>
</reference>
<dbReference type="Gene3D" id="1.10.3720.10">
    <property type="entry name" value="MetI-like"/>
    <property type="match status" value="1"/>
</dbReference>
<evidence type="ECO:0000256" key="2">
    <source>
        <dbReference type="ARBA" id="ARBA00022448"/>
    </source>
</evidence>
<feature type="compositionally biased region" description="Low complexity" evidence="8">
    <location>
        <begin position="1"/>
        <end position="19"/>
    </location>
</feature>
<feature type="transmembrane region" description="Helical" evidence="7">
    <location>
        <begin position="155"/>
        <end position="172"/>
    </location>
</feature>
<feature type="transmembrane region" description="Helical" evidence="7">
    <location>
        <begin position="209"/>
        <end position="235"/>
    </location>
</feature>